<evidence type="ECO:0000256" key="4">
    <source>
        <dbReference type="ARBA" id="ARBA00023136"/>
    </source>
</evidence>
<keyword evidence="8" id="KW-1185">Reference proteome</keyword>
<keyword evidence="3" id="KW-1133">Transmembrane helix</keyword>
<keyword evidence="5" id="KW-0325">Glycoprotein</keyword>
<dbReference type="CTD" id="728215"/>
<evidence type="ECO:0000256" key="2">
    <source>
        <dbReference type="ARBA" id="ARBA00022692"/>
    </source>
</evidence>
<evidence type="ECO:0000256" key="3">
    <source>
        <dbReference type="ARBA" id="ARBA00022989"/>
    </source>
</evidence>
<evidence type="ECO:0000313" key="9">
    <source>
        <dbReference type="RefSeq" id="XP_020825734.1"/>
    </source>
</evidence>
<dbReference type="PANTHER" id="PTHR15819:SF9">
    <property type="entry name" value="NALCN CHANNEL AUXILIARY FACTOR 1"/>
    <property type="match status" value="1"/>
</dbReference>
<proteinExistence type="inferred from homology"/>
<reference evidence="9" key="1">
    <citation type="submission" date="2025-08" db="UniProtKB">
        <authorList>
            <consortium name="RefSeq"/>
        </authorList>
    </citation>
    <scope>IDENTIFICATION</scope>
    <source>
        <tissue evidence="9">Spleen</tissue>
    </source>
</reference>
<dbReference type="RefSeq" id="XP_020825734.1">
    <property type="nucleotide sequence ID" value="XM_020970075.1"/>
</dbReference>
<evidence type="ECO:0000256" key="7">
    <source>
        <dbReference type="SAM" id="MobiDB-lite"/>
    </source>
</evidence>
<name>A0A6P5J448_PHACI</name>
<dbReference type="AlphaFoldDB" id="A0A6P5J448"/>
<accession>A0A6P5J448</accession>
<dbReference type="KEGG" id="pcw:110196712"/>
<dbReference type="InParanoid" id="A0A6P5J448"/>
<keyword evidence="4" id="KW-0472">Membrane</keyword>
<protein>
    <submittedName>
        <fullName evidence="9">Transmembrane protein FAM155A</fullName>
    </submittedName>
</protein>
<evidence type="ECO:0000256" key="5">
    <source>
        <dbReference type="ARBA" id="ARBA00023180"/>
    </source>
</evidence>
<dbReference type="GeneID" id="110196712"/>
<dbReference type="FunCoup" id="A0A6P5J448">
    <property type="interactions" value="512"/>
</dbReference>
<feature type="compositionally biased region" description="Gly residues" evidence="7">
    <location>
        <begin position="148"/>
        <end position="159"/>
    </location>
</feature>
<organism evidence="8 9">
    <name type="scientific">Phascolarctos cinereus</name>
    <name type="common">Koala</name>
    <dbReference type="NCBI Taxonomy" id="38626"/>
    <lineage>
        <taxon>Eukaryota</taxon>
        <taxon>Metazoa</taxon>
        <taxon>Chordata</taxon>
        <taxon>Craniata</taxon>
        <taxon>Vertebrata</taxon>
        <taxon>Euteleostomi</taxon>
        <taxon>Mammalia</taxon>
        <taxon>Metatheria</taxon>
        <taxon>Diprotodontia</taxon>
        <taxon>Phascolarctidae</taxon>
        <taxon>Phascolarctos</taxon>
    </lineage>
</organism>
<dbReference type="GO" id="GO:0015275">
    <property type="term" value="F:stretch-activated, monoatomic cation-selective, calcium channel activity"/>
    <property type="evidence" value="ECO:0007669"/>
    <property type="project" value="TreeGrafter"/>
</dbReference>
<dbReference type="Proteomes" id="UP000515140">
    <property type="component" value="Unplaced"/>
</dbReference>
<sequence>MTRGAWMCRQYDDGLKIWFAAPRENEKPFTDSERAQKWRLSLASLLFFTVLLSDHLWFCAEAKLTRTRDKEHHHQQQQQQQQQRQQEQQQQRQQQQQQQQQQQRQQEPSWPALYTSMGESSPTVQAHRLLSSSSSPTLPPSPSSSGSSSGGGGNGGGSSSSGHSSRGQKNQNKAIFLGNSTKPLWRLETCYPEAASSGQCFIVEDADSVCQRNWSQVVEEEPQQQVTGKHKTPHLKDFYLPFCNSYTFWELFSGLSNPDSLNCSLDVVLQEDRKRTSCRQCVEAYQRYDHHAQEKYDEFELVLKKYLQSDEYSVKSCPKDCKTVYKAWLCSQYFEVTQFHCRKTIPCKQYCLEVQTRCPFILPDNDDVIYGGLSSFICTGLYENFPTNAEPECCDVRWGLLSDNESKGTTNINESCHRTSLTVSSASRLCNSRLKLCVLVLILLHTVLTVSAAQNTTGLGFGSITTLDDNSTNEE</sequence>
<gene>
    <name evidence="9" type="primary">FAM155A</name>
</gene>
<comment type="similarity">
    <text evidence="6">Belongs to the NALF family.</text>
</comment>
<dbReference type="GO" id="GO:0005886">
    <property type="term" value="C:plasma membrane"/>
    <property type="evidence" value="ECO:0007669"/>
    <property type="project" value="TreeGrafter"/>
</dbReference>
<evidence type="ECO:0000256" key="6">
    <source>
        <dbReference type="ARBA" id="ARBA00029445"/>
    </source>
</evidence>
<dbReference type="GO" id="GO:0098703">
    <property type="term" value="P:calcium ion import across plasma membrane"/>
    <property type="evidence" value="ECO:0007669"/>
    <property type="project" value="TreeGrafter"/>
</dbReference>
<keyword evidence="2 9" id="KW-0812">Transmembrane</keyword>
<evidence type="ECO:0000256" key="1">
    <source>
        <dbReference type="ARBA" id="ARBA00004141"/>
    </source>
</evidence>
<dbReference type="PANTHER" id="PTHR15819">
    <property type="entry name" value="TRANSMEMBRANE PROTEIN FAM155"/>
    <property type="match status" value="1"/>
</dbReference>
<dbReference type="InterPro" id="IPR055288">
    <property type="entry name" value="NALCN_aux_factor_1/2"/>
</dbReference>
<feature type="compositionally biased region" description="Low complexity" evidence="7">
    <location>
        <begin position="76"/>
        <end position="107"/>
    </location>
</feature>
<comment type="subcellular location">
    <subcellularLocation>
        <location evidence="1">Membrane</location>
        <topology evidence="1">Multi-pass membrane protein</topology>
    </subcellularLocation>
</comment>
<evidence type="ECO:0000313" key="8">
    <source>
        <dbReference type="Proteomes" id="UP000515140"/>
    </source>
</evidence>
<feature type="region of interest" description="Disordered" evidence="7">
    <location>
        <begin position="69"/>
        <end position="169"/>
    </location>
</feature>